<dbReference type="AlphaFoldDB" id="A0A3A9KBY5"/>
<dbReference type="InterPro" id="IPR034660">
    <property type="entry name" value="DinB/YfiT-like"/>
</dbReference>
<evidence type="ECO:0000256" key="3">
    <source>
        <dbReference type="PIRSR" id="PIRSR607837-1"/>
    </source>
</evidence>
<dbReference type="SUPFAM" id="SSF109854">
    <property type="entry name" value="DinB/YfiT-like putative metalloenzymes"/>
    <property type="match status" value="1"/>
</dbReference>
<feature type="binding site" evidence="3">
    <location>
        <position position="130"/>
    </location>
    <ligand>
        <name>a divalent metal cation</name>
        <dbReference type="ChEBI" id="CHEBI:60240"/>
    </ligand>
</feature>
<keyword evidence="5" id="KW-1185">Reference proteome</keyword>
<comment type="similarity">
    <text evidence="1">Belongs to the DinB family.</text>
</comment>
<dbReference type="InterPro" id="IPR007837">
    <property type="entry name" value="DinB"/>
</dbReference>
<proteinExistence type="inferred from homology"/>
<dbReference type="Gene3D" id="1.20.120.450">
    <property type="entry name" value="dinb family like domain"/>
    <property type="match status" value="1"/>
</dbReference>
<evidence type="ECO:0000256" key="1">
    <source>
        <dbReference type="ARBA" id="ARBA00008635"/>
    </source>
</evidence>
<protein>
    <recommendedName>
        <fullName evidence="6">Damage-inducible protein DinB</fullName>
    </recommendedName>
</protein>
<gene>
    <name evidence="4" type="ORF">CR203_07355</name>
</gene>
<evidence type="ECO:0000313" key="5">
    <source>
        <dbReference type="Proteomes" id="UP000281498"/>
    </source>
</evidence>
<reference evidence="4 5" key="1">
    <citation type="submission" date="2017-10" db="EMBL/GenBank/DDBJ databases">
        <title>Bacillus sp. nov., a halophilic bacterium isolated from a Keqin Lake.</title>
        <authorList>
            <person name="Wang H."/>
        </authorList>
    </citation>
    <scope>NUCLEOTIDE SEQUENCE [LARGE SCALE GENOMIC DNA]</scope>
    <source>
        <strain evidence="4 5">KCTC 13187</strain>
    </source>
</reference>
<organism evidence="4 5">
    <name type="scientific">Salipaludibacillus neizhouensis</name>
    <dbReference type="NCBI Taxonomy" id="885475"/>
    <lineage>
        <taxon>Bacteria</taxon>
        <taxon>Bacillati</taxon>
        <taxon>Bacillota</taxon>
        <taxon>Bacilli</taxon>
        <taxon>Bacillales</taxon>
        <taxon>Bacillaceae</taxon>
    </lineage>
</organism>
<evidence type="ECO:0000256" key="2">
    <source>
        <dbReference type="ARBA" id="ARBA00022723"/>
    </source>
</evidence>
<dbReference type="RefSeq" id="WP_110938630.1">
    <property type="nucleotide sequence ID" value="NZ_KZ614147.1"/>
</dbReference>
<evidence type="ECO:0008006" key="6">
    <source>
        <dbReference type="Google" id="ProtNLM"/>
    </source>
</evidence>
<dbReference type="GO" id="GO:0046872">
    <property type="term" value="F:metal ion binding"/>
    <property type="evidence" value="ECO:0007669"/>
    <property type="project" value="UniProtKB-KW"/>
</dbReference>
<comment type="caution">
    <text evidence="4">The sequence shown here is derived from an EMBL/GenBank/DDBJ whole genome shotgun (WGS) entry which is preliminary data.</text>
</comment>
<dbReference type="Pfam" id="PF05163">
    <property type="entry name" value="DinB"/>
    <property type="match status" value="1"/>
</dbReference>
<accession>A0A3A9KBY5</accession>
<feature type="binding site" evidence="3">
    <location>
        <position position="47"/>
    </location>
    <ligand>
        <name>a divalent metal cation</name>
        <dbReference type="ChEBI" id="CHEBI:60240"/>
    </ligand>
</feature>
<dbReference type="Proteomes" id="UP000281498">
    <property type="component" value="Unassembled WGS sequence"/>
</dbReference>
<name>A0A3A9KBY5_9BACI</name>
<keyword evidence="2 3" id="KW-0479">Metal-binding</keyword>
<dbReference type="EMBL" id="PDOE01000002">
    <property type="protein sequence ID" value="RKL68290.1"/>
    <property type="molecule type" value="Genomic_DNA"/>
</dbReference>
<feature type="binding site" evidence="3">
    <location>
        <position position="126"/>
    </location>
    <ligand>
        <name>a divalent metal cation</name>
        <dbReference type="ChEBI" id="CHEBI:60240"/>
    </ligand>
</feature>
<evidence type="ECO:0000313" key="4">
    <source>
        <dbReference type="EMBL" id="RKL68290.1"/>
    </source>
</evidence>
<dbReference type="OrthoDB" id="119432at2"/>
<sequence>MTIAKELRGYFLSHRTITNELINKIDKEHYNYQPTETSMSAQKLVLHMLTSFYSITSAAAKQQPKQLHDATETDLNLSELAKTYTEETLTLLDSISDEGFSEIIDLSDTMGMKIPAKAVIHAAIDHEINHKGNLFIYVREMGHTDLPMFVFKG</sequence>